<dbReference type="STRING" id="1424294.Gferi_26170"/>
<keyword evidence="4" id="KW-1185">Reference proteome</keyword>
<dbReference type="Gene3D" id="1.10.530.10">
    <property type="match status" value="1"/>
</dbReference>
<gene>
    <name evidence="3" type="ORF">Gferi_26170</name>
</gene>
<dbReference type="PANTHER" id="PTHR37423:SF2">
    <property type="entry name" value="MEMBRANE-BOUND LYTIC MUREIN TRANSGLYCOSYLASE C"/>
    <property type="match status" value="1"/>
</dbReference>
<feature type="domain" description="Transglycosylase SLT" evidence="2">
    <location>
        <begin position="61"/>
        <end position="165"/>
    </location>
</feature>
<evidence type="ECO:0000259" key="2">
    <source>
        <dbReference type="Pfam" id="PF01464"/>
    </source>
</evidence>
<organism evidence="3 4">
    <name type="scientific">Geosporobacter ferrireducens</name>
    <dbReference type="NCBI Taxonomy" id="1424294"/>
    <lineage>
        <taxon>Bacteria</taxon>
        <taxon>Bacillati</taxon>
        <taxon>Bacillota</taxon>
        <taxon>Clostridia</taxon>
        <taxon>Peptostreptococcales</taxon>
        <taxon>Thermotaleaceae</taxon>
        <taxon>Geosporobacter</taxon>
    </lineage>
</organism>
<comment type="similarity">
    <text evidence="1">Belongs to the transglycosylase Slt family.</text>
</comment>
<sequence>MHNKVIQSIFQQKLQDIQSRLPSQVKFLKNEQTTDFEDILQSALESSKLDTGQSSTDYDSMIQAAADKYKIDFNLIKAVMSTESSFNPKALSSAGAQGLMQLMPQTAKGLGVKNPWDPKQNIDGGVRYLRSMLDRYSGNINLALAAYNAGPANVDKYKGIPPFQETIRYVDKVLAKKSSYDTNNQEA</sequence>
<dbReference type="AlphaFoldDB" id="A0A1D8GPN7"/>
<dbReference type="KEGG" id="gfe:Gferi_26170"/>
<dbReference type="InterPro" id="IPR023346">
    <property type="entry name" value="Lysozyme-like_dom_sf"/>
</dbReference>
<dbReference type="GO" id="GO:0016020">
    <property type="term" value="C:membrane"/>
    <property type="evidence" value="ECO:0007669"/>
    <property type="project" value="InterPro"/>
</dbReference>
<evidence type="ECO:0000313" key="4">
    <source>
        <dbReference type="Proteomes" id="UP000095743"/>
    </source>
</evidence>
<dbReference type="SUPFAM" id="SSF53955">
    <property type="entry name" value="Lysozyme-like"/>
    <property type="match status" value="1"/>
</dbReference>
<protein>
    <recommendedName>
        <fullName evidence="2">Transglycosylase SLT domain-containing protein</fullName>
    </recommendedName>
</protein>
<name>A0A1D8GPN7_9FIRM</name>
<dbReference type="PROSITE" id="PS00922">
    <property type="entry name" value="TRANSGLYCOSYLASE"/>
    <property type="match status" value="1"/>
</dbReference>
<dbReference type="Pfam" id="PF01464">
    <property type="entry name" value="SLT"/>
    <property type="match status" value="1"/>
</dbReference>
<evidence type="ECO:0000313" key="3">
    <source>
        <dbReference type="EMBL" id="AOT72734.1"/>
    </source>
</evidence>
<dbReference type="EMBL" id="CP017269">
    <property type="protein sequence ID" value="AOT72734.1"/>
    <property type="molecule type" value="Genomic_DNA"/>
</dbReference>
<reference evidence="3 4" key="1">
    <citation type="submission" date="2016-09" db="EMBL/GenBank/DDBJ databases">
        <title>Genomic analysis reveals versatility of anaerobic energy metabolism of Geosporobacter ferrireducens IRF9 of phylum Firmicutes.</title>
        <authorList>
            <person name="Kim S.-J."/>
        </authorList>
    </citation>
    <scope>NUCLEOTIDE SEQUENCE [LARGE SCALE GENOMIC DNA]</scope>
    <source>
        <strain evidence="3 4">IRF9</strain>
    </source>
</reference>
<dbReference type="InterPro" id="IPR008258">
    <property type="entry name" value="Transglycosylase_SLT_dom_1"/>
</dbReference>
<dbReference type="GO" id="GO:0008933">
    <property type="term" value="F:peptidoglycan lytic transglycosylase activity"/>
    <property type="evidence" value="ECO:0007669"/>
    <property type="project" value="InterPro"/>
</dbReference>
<dbReference type="PANTHER" id="PTHR37423">
    <property type="entry name" value="SOLUBLE LYTIC MUREIN TRANSGLYCOSYLASE-RELATED"/>
    <property type="match status" value="1"/>
</dbReference>
<dbReference type="Proteomes" id="UP000095743">
    <property type="component" value="Chromosome"/>
</dbReference>
<dbReference type="CDD" id="cd00254">
    <property type="entry name" value="LT-like"/>
    <property type="match status" value="1"/>
</dbReference>
<dbReference type="GO" id="GO:0000270">
    <property type="term" value="P:peptidoglycan metabolic process"/>
    <property type="evidence" value="ECO:0007669"/>
    <property type="project" value="InterPro"/>
</dbReference>
<dbReference type="InterPro" id="IPR000189">
    <property type="entry name" value="Transglyc_AS"/>
</dbReference>
<evidence type="ECO:0000256" key="1">
    <source>
        <dbReference type="ARBA" id="ARBA00007734"/>
    </source>
</evidence>
<proteinExistence type="inferred from homology"/>
<accession>A0A1D8GPN7</accession>